<feature type="transmembrane region" description="Helical" evidence="2">
    <location>
        <begin position="132"/>
        <end position="157"/>
    </location>
</feature>
<dbReference type="AlphaFoldDB" id="D3BGM6"/>
<keyword evidence="2" id="KW-0472">Membrane</keyword>
<comment type="caution">
    <text evidence="3">The sequence shown here is derived from an EMBL/GenBank/DDBJ whole genome shotgun (WGS) entry which is preliminary data.</text>
</comment>
<keyword evidence="2" id="KW-0812">Transmembrane</keyword>
<evidence type="ECO:0000256" key="1">
    <source>
        <dbReference type="SAM" id="Coils"/>
    </source>
</evidence>
<keyword evidence="2" id="KW-1133">Transmembrane helix</keyword>
<evidence type="ECO:0000256" key="2">
    <source>
        <dbReference type="SAM" id="Phobius"/>
    </source>
</evidence>
<reference evidence="3 4" key="1">
    <citation type="journal article" date="2011" name="Genome Res.">
        <title>Phylogeny-wide analysis of social amoeba genomes highlights ancient origins for complex intercellular communication.</title>
        <authorList>
            <person name="Heidel A.J."/>
            <person name="Lawal H.M."/>
            <person name="Felder M."/>
            <person name="Schilde C."/>
            <person name="Helps N.R."/>
            <person name="Tunggal B."/>
            <person name="Rivero F."/>
            <person name="John U."/>
            <person name="Schleicher M."/>
            <person name="Eichinger L."/>
            <person name="Platzer M."/>
            <person name="Noegel A.A."/>
            <person name="Schaap P."/>
            <person name="Gloeckner G."/>
        </authorList>
    </citation>
    <scope>NUCLEOTIDE SEQUENCE [LARGE SCALE GENOMIC DNA]</scope>
    <source>
        <strain evidence="4">ATCC 26659 / Pp 5 / PN500</strain>
    </source>
</reference>
<gene>
    <name evidence="3" type="ORF">PPL_07678</name>
</gene>
<organism evidence="3 4">
    <name type="scientific">Heterostelium pallidum (strain ATCC 26659 / Pp 5 / PN500)</name>
    <name type="common">Cellular slime mold</name>
    <name type="synonym">Polysphondylium pallidum</name>
    <dbReference type="NCBI Taxonomy" id="670386"/>
    <lineage>
        <taxon>Eukaryota</taxon>
        <taxon>Amoebozoa</taxon>
        <taxon>Evosea</taxon>
        <taxon>Eumycetozoa</taxon>
        <taxon>Dictyostelia</taxon>
        <taxon>Acytosteliales</taxon>
        <taxon>Acytosteliaceae</taxon>
        <taxon>Heterostelium</taxon>
    </lineage>
</organism>
<sequence>MIILNNITIHRIDYNGDLVDTGGQKMGGKLTKIDLKNEYYDIEKQLTTVALDIDKHLTAVLRSTDIKGLKPEHREEFQEVTTQYHHDLDKKTNNIKKISREIVLYKKKKSEASEESYSEGLKKNWKMITGGLIAAHVGALLVGLVVLHLIPIVNIVLGLATLNCRKIKGLEEMPDLNDLETFIPDIEQACINFDQVVNEQLSNQSLNITIPFINIQAQR</sequence>
<dbReference type="EMBL" id="ADBJ01000035">
    <property type="protein sequence ID" value="EFA79260.1"/>
    <property type="molecule type" value="Genomic_DNA"/>
</dbReference>
<keyword evidence="1" id="KW-0175">Coiled coil</keyword>
<dbReference type="Proteomes" id="UP000001396">
    <property type="component" value="Unassembled WGS sequence"/>
</dbReference>
<protein>
    <submittedName>
        <fullName evidence="3">Uncharacterized protein</fullName>
    </submittedName>
</protein>
<dbReference type="RefSeq" id="XP_020431381.1">
    <property type="nucleotide sequence ID" value="XM_020578512.1"/>
</dbReference>
<keyword evidence="4" id="KW-1185">Reference proteome</keyword>
<dbReference type="GeneID" id="31363159"/>
<dbReference type="InParanoid" id="D3BGM6"/>
<feature type="coiled-coil region" evidence="1">
    <location>
        <begin position="88"/>
        <end position="115"/>
    </location>
</feature>
<evidence type="ECO:0000313" key="3">
    <source>
        <dbReference type="EMBL" id="EFA79260.1"/>
    </source>
</evidence>
<name>D3BGM6_HETP5</name>
<accession>D3BGM6</accession>
<evidence type="ECO:0000313" key="4">
    <source>
        <dbReference type="Proteomes" id="UP000001396"/>
    </source>
</evidence>
<proteinExistence type="predicted"/>